<reference evidence="1" key="1">
    <citation type="journal article" date="2023" name="Science">
        <title>Elucidation of the pathway for biosynthesis of saponin adjuvants from the soapbark tree.</title>
        <authorList>
            <person name="Reed J."/>
            <person name="Orme A."/>
            <person name="El-Demerdash A."/>
            <person name="Owen C."/>
            <person name="Martin L.B.B."/>
            <person name="Misra R.C."/>
            <person name="Kikuchi S."/>
            <person name="Rejzek M."/>
            <person name="Martin A.C."/>
            <person name="Harkess A."/>
            <person name="Leebens-Mack J."/>
            <person name="Louveau T."/>
            <person name="Stephenson M.J."/>
            <person name="Osbourn A."/>
        </authorList>
    </citation>
    <scope>NUCLEOTIDE SEQUENCE</scope>
    <source>
        <strain evidence="1">S10</strain>
    </source>
</reference>
<name>A0AAD7LM16_QUISA</name>
<dbReference type="EMBL" id="JARAOO010000008">
    <property type="protein sequence ID" value="KAJ7960488.1"/>
    <property type="molecule type" value="Genomic_DNA"/>
</dbReference>
<evidence type="ECO:0000313" key="2">
    <source>
        <dbReference type="Proteomes" id="UP001163823"/>
    </source>
</evidence>
<dbReference type="Proteomes" id="UP001163823">
    <property type="component" value="Chromosome 8"/>
</dbReference>
<dbReference type="AlphaFoldDB" id="A0AAD7LM16"/>
<accession>A0AAD7LM16</accession>
<sequence length="68" mass="7737">MVFQEVVSSTLEEIPTAVKITLRASKVGKSGVYEAKFVKREGQFKLQEFEVKEVIETKRPEDECCSIL</sequence>
<organism evidence="1 2">
    <name type="scientific">Quillaja saponaria</name>
    <name type="common">Soap bark tree</name>
    <dbReference type="NCBI Taxonomy" id="32244"/>
    <lineage>
        <taxon>Eukaryota</taxon>
        <taxon>Viridiplantae</taxon>
        <taxon>Streptophyta</taxon>
        <taxon>Embryophyta</taxon>
        <taxon>Tracheophyta</taxon>
        <taxon>Spermatophyta</taxon>
        <taxon>Magnoliopsida</taxon>
        <taxon>eudicotyledons</taxon>
        <taxon>Gunneridae</taxon>
        <taxon>Pentapetalae</taxon>
        <taxon>rosids</taxon>
        <taxon>fabids</taxon>
        <taxon>Fabales</taxon>
        <taxon>Quillajaceae</taxon>
        <taxon>Quillaja</taxon>
    </lineage>
</organism>
<comment type="caution">
    <text evidence="1">The sequence shown here is derived from an EMBL/GenBank/DDBJ whole genome shotgun (WGS) entry which is preliminary data.</text>
</comment>
<keyword evidence="2" id="KW-1185">Reference proteome</keyword>
<evidence type="ECO:0000313" key="1">
    <source>
        <dbReference type="EMBL" id="KAJ7960488.1"/>
    </source>
</evidence>
<gene>
    <name evidence="1" type="ORF">O6P43_020922</name>
</gene>
<proteinExistence type="predicted"/>
<protein>
    <submittedName>
        <fullName evidence="1">Uncharacterized protein</fullName>
    </submittedName>
</protein>
<dbReference type="KEGG" id="qsa:O6P43_020922"/>